<dbReference type="InterPro" id="IPR047676">
    <property type="entry name" value="FxLYD_dom"/>
</dbReference>
<dbReference type="AlphaFoldDB" id="A0AAU8HP50"/>
<proteinExistence type="predicted"/>
<dbReference type="NCBIfam" id="NF038353">
    <property type="entry name" value="FxLYD_dom"/>
    <property type="match status" value="1"/>
</dbReference>
<evidence type="ECO:0000256" key="1">
    <source>
        <dbReference type="SAM" id="MobiDB-lite"/>
    </source>
</evidence>
<sequence length="67" mass="7038">METGFGQHDEYVAVVALVENTSEKVGQTVTVQFNVSDAAGTLLKSQSQVESFTRPGAETGRDHAGGP</sequence>
<dbReference type="EMBL" id="CP159342">
    <property type="protein sequence ID" value="XCH77424.1"/>
    <property type="molecule type" value="Genomic_DNA"/>
</dbReference>
<gene>
    <name evidence="2" type="ORF">ABUL08_18015</name>
</gene>
<reference evidence="2" key="1">
    <citation type="submission" date="2024-06" db="EMBL/GenBank/DDBJ databases">
        <title>Micromonospora mangrovi CCTCC AA 2012012 genome sequences.</title>
        <authorList>
            <person name="Gao J."/>
        </authorList>
    </citation>
    <scope>NUCLEOTIDE SEQUENCE</scope>
    <source>
        <strain evidence="2">CCTCC AA 2012012</strain>
    </source>
</reference>
<accession>A0AAU8HP50</accession>
<evidence type="ECO:0000313" key="2">
    <source>
        <dbReference type="EMBL" id="XCH77424.1"/>
    </source>
</evidence>
<organism evidence="2">
    <name type="scientific">Micromonospora sp. CCTCC AA 2012012</name>
    <dbReference type="NCBI Taxonomy" id="3111921"/>
    <lineage>
        <taxon>Bacteria</taxon>
        <taxon>Bacillati</taxon>
        <taxon>Actinomycetota</taxon>
        <taxon>Actinomycetes</taxon>
        <taxon>Micromonosporales</taxon>
        <taxon>Micromonosporaceae</taxon>
        <taxon>Micromonospora</taxon>
    </lineage>
</organism>
<name>A0AAU8HP50_9ACTN</name>
<protein>
    <submittedName>
        <fullName evidence="2">FxLYD domain-containing protein</fullName>
    </submittedName>
</protein>
<dbReference type="RefSeq" id="WP_350938688.1">
    <property type="nucleotide sequence ID" value="NZ_CP157762.1"/>
</dbReference>
<feature type="region of interest" description="Disordered" evidence="1">
    <location>
        <begin position="45"/>
        <end position="67"/>
    </location>
</feature>